<accession>A0AAN7WBN2</accession>
<dbReference type="SUPFAM" id="SSF54768">
    <property type="entry name" value="dsRNA-binding domain-like"/>
    <property type="match status" value="1"/>
</dbReference>
<dbReference type="Gene3D" id="3.30.160.20">
    <property type="match status" value="1"/>
</dbReference>
<evidence type="ECO:0000256" key="1">
    <source>
        <dbReference type="SAM" id="MobiDB-lite"/>
    </source>
</evidence>
<dbReference type="AlphaFoldDB" id="A0AAN7WBN2"/>
<protein>
    <recommendedName>
        <fullName evidence="4">DRBM domain-containing protein</fullName>
    </recommendedName>
</protein>
<gene>
    <name evidence="2" type="ORF">LTR97_003612</name>
</gene>
<dbReference type="Proteomes" id="UP001310594">
    <property type="component" value="Unassembled WGS sequence"/>
</dbReference>
<reference evidence="2" key="1">
    <citation type="submission" date="2023-08" db="EMBL/GenBank/DDBJ databases">
        <title>Black Yeasts Isolated from many extreme environments.</title>
        <authorList>
            <person name="Coleine C."/>
            <person name="Stajich J.E."/>
            <person name="Selbmann L."/>
        </authorList>
    </citation>
    <scope>NUCLEOTIDE SEQUENCE</scope>
    <source>
        <strain evidence="2">CCFEE 5810</strain>
    </source>
</reference>
<proteinExistence type="predicted"/>
<name>A0AAN7WBN2_9PEZI</name>
<evidence type="ECO:0000313" key="3">
    <source>
        <dbReference type="Proteomes" id="UP001310594"/>
    </source>
</evidence>
<feature type="region of interest" description="Disordered" evidence="1">
    <location>
        <begin position="1"/>
        <end position="27"/>
    </location>
</feature>
<comment type="caution">
    <text evidence="2">The sequence shown here is derived from an EMBL/GenBank/DDBJ whole genome shotgun (WGS) entry which is preliminary data.</text>
</comment>
<organism evidence="2 3">
    <name type="scientific">Elasticomyces elasticus</name>
    <dbReference type="NCBI Taxonomy" id="574655"/>
    <lineage>
        <taxon>Eukaryota</taxon>
        <taxon>Fungi</taxon>
        <taxon>Dikarya</taxon>
        <taxon>Ascomycota</taxon>
        <taxon>Pezizomycotina</taxon>
        <taxon>Dothideomycetes</taxon>
        <taxon>Dothideomycetidae</taxon>
        <taxon>Mycosphaerellales</taxon>
        <taxon>Teratosphaeriaceae</taxon>
        <taxon>Elasticomyces</taxon>
    </lineage>
</organism>
<evidence type="ECO:0000313" key="2">
    <source>
        <dbReference type="EMBL" id="KAK5702666.1"/>
    </source>
</evidence>
<evidence type="ECO:0008006" key="4">
    <source>
        <dbReference type="Google" id="ProtNLM"/>
    </source>
</evidence>
<dbReference type="EMBL" id="JAVRQU010000005">
    <property type="protein sequence ID" value="KAK5702666.1"/>
    <property type="molecule type" value="Genomic_DNA"/>
</dbReference>
<sequence length="476" mass="52965">MKKPKTKPQLKPLTRRDSHVKRERHAKDALVKLPPQAQTEHMPNEIHPLLYNLLVPLANGGFIPASQSVTSITNKRDRRLAMTPYEVSMIPPPSAQPFRHDEDGDINVEDNIQEGDHDELDLEPIETWETNNPRQEKHRFTPMQASKTTPAYLAETHTHAPVQAVKYNPEHVSRLQSLLWQRGLLANFDIQESAQAIFSGTVSFAGEKIHSEGNFPSKKLLKENLAKLAVPIAEKYDPNSKKRKNSENQVMDDGTITEDVLNCANWAGSLQNYTQAHKLPMPDYTEFRTPYPPHLFSCTVRLTNSLALFGSETTLYSSKSAAKKAAAREAVLWVRSQGAVFPEAQVTGGPLMKRRKSDDLYPAAAVSGMTGLTQVMQDVGVNKLSHLSLAQQVHEVVASMGFSQPQWHSKPSANGAYGPSWVDVSAIFSKTDVSREPRLAGEICTVEKVFGKKQGKEECCKRVLVFLDELKGSRSG</sequence>